<keyword evidence="2" id="KW-1185">Reference proteome</keyword>
<evidence type="ECO:0000313" key="2">
    <source>
        <dbReference type="Proteomes" id="UP001062846"/>
    </source>
</evidence>
<organism evidence="1 2">
    <name type="scientific">Rhododendron molle</name>
    <name type="common">Chinese azalea</name>
    <name type="synonym">Azalea mollis</name>
    <dbReference type="NCBI Taxonomy" id="49168"/>
    <lineage>
        <taxon>Eukaryota</taxon>
        <taxon>Viridiplantae</taxon>
        <taxon>Streptophyta</taxon>
        <taxon>Embryophyta</taxon>
        <taxon>Tracheophyta</taxon>
        <taxon>Spermatophyta</taxon>
        <taxon>Magnoliopsida</taxon>
        <taxon>eudicotyledons</taxon>
        <taxon>Gunneridae</taxon>
        <taxon>Pentapetalae</taxon>
        <taxon>asterids</taxon>
        <taxon>Ericales</taxon>
        <taxon>Ericaceae</taxon>
        <taxon>Ericoideae</taxon>
        <taxon>Rhodoreae</taxon>
        <taxon>Rhododendron</taxon>
    </lineage>
</organism>
<dbReference type="EMBL" id="CM046399">
    <property type="protein sequence ID" value="KAI8527202.1"/>
    <property type="molecule type" value="Genomic_DNA"/>
</dbReference>
<dbReference type="Proteomes" id="UP001062846">
    <property type="component" value="Chromosome 12"/>
</dbReference>
<evidence type="ECO:0000313" key="1">
    <source>
        <dbReference type="EMBL" id="KAI8527202.1"/>
    </source>
</evidence>
<sequence>MGRPPLMRKLVKMVVVSHWSVHKEECERLEEQMERANLLKEFPFTFSREATVEVCEKRETRCSFLAKRGVHQVGMWMFECSCGASVDSGLSRLIESWNLSSICCPCRGPSSSTPKHLASWKEYYEWRCIPFYSPVALLLHWPLTLYHAIRLVAARNLIPEFSNELYIHYLGILLFLCGYPDHQFCLTFQGPDKELSQLAVFGELKSLFPGLQVHVELVGPAIPGSRDGERIDLHGYAHCIETDCVCQSASENQSLLASGKSSVVRLRLHSGCYHDRYRDITKESLPHLVIAPNAGVAAFMSWLPTIELIKAINVPAVFSDYCEEAAHLAARCISSVTNCPPSIPVHSAKSIQAANGGGGQCFVSSLLFKLLSLWDVNWHSPRVRIYLNEDFKVSRINRAGEMHCAHFGSGIGVFFISLYPESSGWEWMGACSKLI</sequence>
<name>A0ACC0LFU6_RHOML</name>
<proteinExistence type="predicted"/>
<reference evidence="1" key="1">
    <citation type="submission" date="2022-02" db="EMBL/GenBank/DDBJ databases">
        <title>Plant Genome Project.</title>
        <authorList>
            <person name="Zhang R.-G."/>
        </authorList>
    </citation>
    <scope>NUCLEOTIDE SEQUENCE</scope>
    <source>
        <strain evidence="1">AT1</strain>
    </source>
</reference>
<gene>
    <name evidence="1" type="ORF">RHMOL_Rhmol12G0057500</name>
</gene>
<comment type="caution">
    <text evidence="1">The sequence shown here is derived from an EMBL/GenBank/DDBJ whole genome shotgun (WGS) entry which is preliminary data.</text>
</comment>
<protein>
    <submittedName>
        <fullName evidence="1">Uncharacterized protein</fullName>
    </submittedName>
</protein>
<accession>A0ACC0LFU6</accession>